<feature type="region of interest" description="Disordered" evidence="1">
    <location>
        <begin position="372"/>
        <end position="436"/>
    </location>
</feature>
<gene>
    <name evidence="3" type="ORF">POM88_011083</name>
</gene>
<evidence type="ECO:0000259" key="2">
    <source>
        <dbReference type="Pfam" id="PF10536"/>
    </source>
</evidence>
<reference evidence="3" key="2">
    <citation type="submission" date="2023-05" db="EMBL/GenBank/DDBJ databases">
        <authorList>
            <person name="Schelkunov M.I."/>
        </authorList>
    </citation>
    <scope>NUCLEOTIDE SEQUENCE</scope>
    <source>
        <strain evidence="3">Hsosn_3</strain>
        <tissue evidence="3">Leaf</tissue>
    </source>
</reference>
<comment type="caution">
    <text evidence="3">The sequence shown here is derived from an EMBL/GenBank/DDBJ whole genome shotgun (WGS) entry which is preliminary data.</text>
</comment>
<keyword evidence="4" id="KW-1185">Reference proteome</keyword>
<accession>A0AAD8N195</accession>
<feature type="compositionally biased region" description="Basic and acidic residues" evidence="1">
    <location>
        <begin position="372"/>
        <end position="384"/>
    </location>
</feature>
<dbReference type="GO" id="GO:0010073">
    <property type="term" value="P:meristem maintenance"/>
    <property type="evidence" value="ECO:0007669"/>
    <property type="project" value="InterPro"/>
</dbReference>
<dbReference type="PANTHER" id="PTHR46033:SF17">
    <property type="entry name" value="AMINOTRANSFERASE-LIKE PLANT MOBILE DOMAIN-CONTAINING PROTEIN"/>
    <property type="match status" value="1"/>
</dbReference>
<dbReference type="InterPro" id="IPR019557">
    <property type="entry name" value="AminoTfrase-like_pln_mobile"/>
</dbReference>
<dbReference type="EMBL" id="JAUIZM010000003">
    <property type="protein sequence ID" value="KAK1392027.1"/>
    <property type="molecule type" value="Genomic_DNA"/>
</dbReference>
<dbReference type="InterPro" id="IPR044824">
    <property type="entry name" value="MAIN-like"/>
</dbReference>
<sequence>MAYTIRSLYDELDENFQRHLNESEDSRCLLNLLRFPAADLMPCLVSYFLKFYDKKDNVFDFNGIKLCISLEDVLFLTGLPIDGEAVISSESRDRDGFNWVFQLPSEKTKSNKVLRSIAKNVSLDDDTRKKVVLLLTITCFIVPSSNSGRVATTYLRYIEDLGRVDSFAWGAALLARLYHAIAECQKGDEGEGQRTVKKTLDGNSWVILSFFILRIPKLREALTLYLKLPINLNVEKLHVPFMPQIVEQLQKMSHNHRADFEAFKGVLDDIFLNISHNDIEWTPYANSDHPQKKFGTRIGPIICNNFVVHHRPDIASGQFPVFKKYDLASLNWQPHKIEFKKNCGPCVQDFKKHYEKEVDWWNAKKLAEELMKEKTPNDNEEGRPRSPICTPSSSRICSPTPYDNMKEKTPNDNEEGRSRSPICICSPTPYDNKEDSPATAEFQWNRNEESYTYTATVTTATATATVTTATAIVDGGGWTTALGALGCIDDLDLTTAIVDHSYREPVERGGMDASGLGCLGDIDDLEPAFCTSL</sequence>
<proteinExistence type="predicted"/>
<dbReference type="PANTHER" id="PTHR46033">
    <property type="entry name" value="PROTEIN MAIN-LIKE 2"/>
    <property type="match status" value="1"/>
</dbReference>
<dbReference type="Pfam" id="PF10536">
    <property type="entry name" value="PMD"/>
    <property type="match status" value="1"/>
</dbReference>
<dbReference type="AlphaFoldDB" id="A0AAD8N195"/>
<evidence type="ECO:0000313" key="4">
    <source>
        <dbReference type="Proteomes" id="UP001237642"/>
    </source>
</evidence>
<evidence type="ECO:0000256" key="1">
    <source>
        <dbReference type="SAM" id="MobiDB-lite"/>
    </source>
</evidence>
<organism evidence="3 4">
    <name type="scientific">Heracleum sosnowskyi</name>
    <dbReference type="NCBI Taxonomy" id="360622"/>
    <lineage>
        <taxon>Eukaryota</taxon>
        <taxon>Viridiplantae</taxon>
        <taxon>Streptophyta</taxon>
        <taxon>Embryophyta</taxon>
        <taxon>Tracheophyta</taxon>
        <taxon>Spermatophyta</taxon>
        <taxon>Magnoliopsida</taxon>
        <taxon>eudicotyledons</taxon>
        <taxon>Gunneridae</taxon>
        <taxon>Pentapetalae</taxon>
        <taxon>asterids</taxon>
        <taxon>campanulids</taxon>
        <taxon>Apiales</taxon>
        <taxon>Apiaceae</taxon>
        <taxon>Apioideae</taxon>
        <taxon>apioid superclade</taxon>
        <taxon>Tordylieae</taxon>
        <taxon>Tordyliinae</taxon>
        <taxon>Heracleum</taxon>
    </lineage>
</organism>
<feature type="domain" description="Aminotransferase-like plant mobile" evidence="2">
    <location>
        <begin position="59"/>
        <end position="328"/>
    </location>
</feature>
<evidence type="ECO:0000313" key="3">
    <source>
        <dbReference type="EMBL" id="KAK1392027.1"/>
    </source>
</evidence>
<reference evidence="3" key="1">
    <citation type="submission" date="2023-02" db="EMBL/GenBank/DDBJ databases">
        <title>Genome of toxic invasive species Heracleum sosnowskyi carries increased number of genes despite the absence of recent whole-genome duplications.</title>
        <authorList>
            <person name="Schelkunov M."/>
            <person name="Shtratnikova V."/>
            <person name="Makarenko M."/>
            <person name="Klepikova A."/>
            <person name="Omelchenko D."/>
            <person name="Novikova G."/>
            <person name="Obukhova E."/>
            <person name="Bogdanov V."/>
            <person name="Penin A."/>
            <person name="Logacheva M."/>
        </authorList>
    </citation>
    <scope>NUCLEOTIDE SEQUENCE</scope>
    <source>
        <strain evidence="3">Hsosn_3</strain>
        <tissue evidence="3">Leaf</tissue>
    </source>
</reference>
<name>A0AAD8N195_9APIA</name>
<dbReference type="Proteomes" id="UP001237642">
    <property type="component" value="Unassembled WGS sequence"/>
</dbReference>
<protein>
    <recommendedName>
        <fullName evidence="2">Aminotransferase-like plant mobile domain-containing protein</fullName>
    </recommendedName>
</protein>
<feature type="compositionally biased region" description="Basic and acidic residues" evidence="1">
    <location>
        <begin position="404"/>
        <end position="418"/>
    </location>
</feature>